<keyword evidence="1" id="KW-0347">Helicase</keyword>
<dbReference type="SUPFAM" id="SSF52540">
    <property type="entry name" value="P-loop containing nucleoside triphosphate hydrolases"/>
    <property type="match status" value="1"/>
</dbReference>
<sequence length="237" mass="26341">MQKLSRENNLPTPGTTHPKLGVQDDLSADMDHTLYGLTGEVEDASDDEDDYVVRLVEEVYVVDHCQGQTPASTMQWDEVKVLGHEYLYAAPHGTKSMAEDMQNSIVSDFELNEEQERAFRLLAEHASSPQPVPLRMYMGGMGGTGKSRVVKAIVEYFARRGEAYRFVVLGPTGSVAAMLSGSTYHSVFKIPRDTKSKNSDDVDGLNSEATSLANVNERLHGVEQLKHETFTMFHLED</sequence>
<keyword evidence="5" id="KW-1185">Reference proteome</keyword>
<reference evidence="4" key="1">
    <citation type="submission" date="2023-03" db="EMBL/GenBank/DDBJ databases">
        <title>Massive genome expansion in bonnet fungi (Mycena s.s.) driven by repeated elements and novel gene families across ecological guilds.</title>
        <authorList>
            <consortium name="Lawrence Berkeley National Laboratory"/>
            <person name="Harder C.B."/>
            <person name="Miyauchi S."/>
            <person name="Viragh M."/>
            <person name="Kuo A."/>
            <person name="Thoen E."/>
            <person name="Andreopoulos B."/>
            <person name="Lu D."/>
            <person name="Skrede I."/>
            <person name="Drula E."/>
            <person name="Henrissat B."/>
            <person name="Morin E."/>
            <person name="Kohler A."/>
            <person name="Barry K."/>
            <person name="LaButti K."/>
            <person name="Morin E."/>
            <person name="Salamov A."/>
            <person name="Lipzen A."/>
            <person name="Mereny Z."/>
            <person name="Hegedus B."/>
            <person name="Baldrian P."/>
            <person name="Stursova M."/>
            <person name="Weitz H."/>
            <person name="Taylor A."/>
            <person name="Grigoriev I.V."/>
            <person name="Nagy L.G."/>
            <person name="Martin F."/>
            <person name="Kauserud H."/>
        </authorList>
    </citation>
    <scope>NUCLEOTIDE SEQUENCE</scope>
    <source>
        <strain evidence="4">CBHHK182m</strain>
    </source>
</reference>
<gene>
    <name evidence="4" type="ORF">B0H16DRAFT_1749447</name>
</gene>
<dbReference type="GO" id="GO:0016787">
    <property type="term" value="F:hydrolase activity"/>
    <property type="evidence" value="ECO:0007669"/>
    <property type="project" value="UniProtKB-KW"/>
</dbReference>
<evidence type="ECO:0000313" key="4">
    <source>
        <dbReference type="EMBL" id="KAJ7699414.1"/>
    </source>
</evidence>
<comment type="caution">
    <text evidence="4">The sequence shown here is derived from an EMBL/GenBank/DDBJ whole genome shotgun (WGS) entry which is preliminary data.</text>
</comment>
<keyword evidence="1" id="KW-0233">DNA recombination</keyword>
<keyword evidence="1" id="KW-0547">Nucleotide-binding</keyword>
<keyword evidence="1" id="KW-0234">DNA repair</keyword>
<dbReference type="GO" id="GO:0043139">
    <property type="term" value="F:5'-3' DNA helicase activity"/>
    <property type="evidence" value="ECO:0007669"/>
    <property type="project" value="UniProtKB-EC"/>
</dbReference>
<dbReference type="EMBL" id="JARKIB010000574">
    <property type="protein sequence ID" value="KAJ7699414.1"/>
    <property type="molecule type" value="Genomic_DNA"/>
</dbReference>
<dbReference type="EC" id="5.6.2.3" evidence="1"/>
<comment type="catalytic activity">
    <reaction evidence="1">
        <text>ATP + H2O = ADP + phosphate + H(+)</text>
        <dbReference type="Rhea" id="RHEA:13065"/>
        <dbReference type="ChEBI" id="CHEBI:15377"/>
        <dbReference type="ChEBI" id="CHEBI:15378"/>
        <dbReference type="ChEBI" id="CHEBI:30616"/>
        <dbReference type="ChEBI" id="CHEBI:43474"/>
        <dbReference type="ChEBI" id="CHEBI:456216"/>
        <dbReference type="EC" id="5.6.2.3"/>
    </reaction>
</comment>
<dbReference type="Gene3D" id="3.40.50.300">
    <property type="entry name" value="P-loop containing nucleotide triphosphate hydrolases"/>
    <property type="match status" value="1"/>
</dbReference>
<dbReference type="Pfam" id="PF05970">
    <property type="entry name" value="PIF1"/>
    <property type="match status" value="1"/>
</dbReference>
<dbReference type="GO" id="GO:0006281">
    <property type="term" value="P:DNA repair"/>
    <property type="evidence" value="ECO:0007669"/>
    <property type="project" value="UniProtKB-KW"/>
</dbReference>
<keyword evidence="1" id="KW-0378">Hydrolase</keyword>
<feature type="domain" description="DNA helicase Pif1-like DEAD-box helicase" evidence="3">
    <location>
        <begin position="111"/>
        <end position="202"/>
    </location>
</feature>
<dbReference type="InterPro" id="IPR010285">
    <property type="entry name" value="DNA_helicase_pif1-like_DEAD"/>
</dbReference>
<evidence type="ECO:0000259" key="3">
    <source>
        <dbReference type="Pfam" id="PF05970"/>
    </source>
</evidence>
<feature type="region of interest" description="Disordered" evidence="2">
    <location>
        <begin position="1"/>
        <end position="24"/>
    </location>
</feature>
<evidence type="ECO:0000256" key="2">
    <source>
        <dbReference type="SAM" id="MobiDB-lite"/>
    </source>
</evidence>
<keyword evidence="1" id="KW-0067">ATP-binding</keyword>
<dbReference type="GO" id="GO:0005524">
    <property type="term" value="F:ATP binding"/>
    <property type="evidence" value="ECO:0007669"/>
    <property type="project" value="UniProtKB-KW"/>
</dbReference>
<accession>A0AAD7GKK5</accession>
<evidence type="ECO:0000313" key="5">
    <source>
        <dbReference type="Proteomes" id="UP001215598"/>
    </source>
</evidence>
<comment type="similarity">
    <text evidence="1">Belongs to the helicase family.</text>
</comment>
<organism evidence="4 5">
    <name type="scientific">Mycena metata</name>
    <dbReference type="NCBI Taxonomy" id="1033252"/>
    <lineage>
        <taxon>Eukaryota</taxon>
        <taxon>Fungi</taxon>
        <taxon>Dikarya</taxon>
        <taxon>Basidiomycota</taxon>
        <taxon>Agaricomycotina</taxon>
        <taxon>Agaricomycetes</taxon>
        <taxon>Agaricomycetidae</taxon>
        <taxon>Agaricales</taxon>
        <taxon>Marasmiineae</taxon>
        <taxon>Mycenaceae</taxon>
        <taxon>Mycena</taxon>
    </lineage>
</organism>
<name>A0AAD7GKK5_9AGAR</name>
<dbReference type="GO" id="GO:0000723">
    <property type="term" value="P:telomere maintenance"/>
    <property type="evidence" value="ECO:0007669"/>
    <property type="project" value="InterPro"/>
</dbReference>
<dbReference type="Proteomes" id="UP001215598">
    <property type="component" value="Unassembled WGS sequence"/>
</dbReference>
<comment type="cofactor">
    <cofactor evidence="1">
        <name>Mg(2+)</name>
        <dbReference type="ChEBI" id="CHEBI:18420"/>
    </cofactor>
</comment>
<dbReference type="AlphaFoldDB" id="A0AAD7GKK5"/>
<dbReference type="InterPro" id="IPR027417">
    <property type="entry name" value="P-loop_NTPase"/>
</dbReference>
<protein>
    <recommendedName>
        <fullName evidence="1">ATP-dependent DNA helicase</fullName>
        <ecNumber evidence="1">5.6.2.3</ecNumber>
    </recommendedName>
</protein>
<proteinExistence type="inferred from homology"/>
<keyword evidence="1" id="KW-0227">DNA damage</keyword>
<evidence type="ECO:0000256" key="1">
    <source>
        <dbReference type="RuleBase" id="RU363044"/>
    </source>
</evidence>
<dbReference type="GO" id="GO:0006310">
    <property type="term" value="P:DNA recombination"/>
    <property type="evidence" value="ECO:0007669"/>
    <property type="project" value="UniProtKB-KW"/>
</dbReference>